<dbReference type="SMART" id="SM00905">
    <property type="entry name" value="FolB"/>
    <property type="match status" value="1"/>
</dbReference>
<organism evidence="8 9">
    <name type="scientific">Maribellus comscasis</name>
    <dbReference type="NCBI Taxonomy" id="2681766"/>
    <lineage>
        <taxon>Bacteria</taxon>
        <taxon>Pseudomonadati</taxon>
        <taxon>Bacteroidota</taxon>
        <taxon>Bacteroidia</taxon>
        <taxon>Marinilabiliales</taxon>
        <taxon>Prolixibacteraceae</taxon>
        <taxon>Maribellus</taxon>
    </lineage>
</organism>
<evidence type="ECO:0000256" key="6">
    <source>
        <dbReference type="ARBA" id="ARBA00044306"/>
    </source>
</evidence>
<dbReference type="Gene3D" id="3.30.1130.10">
    <property type="match status" value="1"/>
</dbReference>
<evidence type="ECO:0000313" key="9">
    <source>
        <dbReference type="Proteomes" id="UP000428260"/>
    </source>
</evidence>
<name>A0A6I6K0Z9_9BACT</name>
<dbReference type="GO" id="GO:0005829">
    <property type="term" value="C:cytosol"/>
    <property type="evidence" value="ECO:0007669"/>
    <property type="project" value="TreeGrafter"/>
</dbReference>
<dbReference type="InterPro" id="IPR043133">
    <property type="entry name" value="GTP-CH-I_C/QueF"/>
</dbReference>
<gene>
    <name evidence="8" type="ORF">GM418_07895</name>
</gene>
<sequence>MAKIRIKNLLIRTYIGFNPDELVNKQDVMINMEIDAEIPEGAMEKDEPDNIFDYKTITKRVISHVQEGRFKLLEVLTQSILDLIMEDPKVKWARVEVDKPHALRFAESVSIEMEAKR</sequence>
<reference evidence="8 9" key="1">
    <citation type="submission" date="2019-11" db="EMBL/GenBank/DDBJ databases">
        <authorList>
            <person name="Zheng R.K."/>
            <person name="Sun C.M."/>
        </authorList>
    </citation>
    <scope>NUCLEOTIDE SEQUENCE [LARGE SCALE GENOMIC DNA]</scope>
    <source>
        <strain evidence="8 9">WC007</strain>
    </source>
</reference>
<dbReference type="InterPro" id="IPR006157">
    <property type="entry name" value="FolB_dom"/>
</dbReference>
<keyword evidence="2" id="KW-0413">Isomerase</keyword>
<protein>
    <recommendedName>
        <fullName evidence="5">Dihydroneopterin triphosphate 2'-epimerase</fullName>
        <ecNumber evidence="4">5.1.99.7</ecNumber>
    </recommendedName>
    <alternativeName>
        <fullName evidence="6">D-erythro-7,8-dihydroneopterin triphosphate epimerase</fullName>
    </alternativeName>
</protein>
<dbReference type="PANTHER" id="PTHR42844">
    <property type="entry name" value="DIHYDRONEOPTERIN ALDOLASE 1-RELATED"/>
    <property type="match status" value="1"/>
</dbReference>
<evidence type="ECO:0000256" key="5">
    <source>
        <dbReference type="ARBA" id="ARBA00044197"/>
    </source>
</evidence>
<evidence type="ECO:0000256" key="4">
    <source>
        <dbReference type="ARBA" id="ARBA00044039"/>
    </source>
</evidence>
<evidence type="ECO:0000259" key="7">
    <source>
        <dbReference type="SMART" id="SM00905"/>
    </source>
</evidence>
<feature type="domain" description="Dihydroneopterin aldolase/epimerase" evidence="7">
    <location>
        <begin position="4"/>
        <end position="115"/>
    </location>
</feature>
<keyword evidence="9" id="KW-1185">Reference proteome</keyword>
<dbReference type="SUPFAM" id="SSF55620">
    <property type="entry name" value="Tetrahydrobiopterin biosynthesis enzymes-like"/>
    <property type="match status" value="1"/>
</dbReference>
<dbReference type="GO" id="GO:0008719">
    <property type="term" value="F:dihydroneopterin triphosphate 2'-epimerase activity"/>
    <property type="evidence" value="ECO:0007669"/>
    <property type="project" value="UniProtKB-EC"/>
</dbReference>
<dbReference type="Proteomes" id="UP000428260">
    <property type="component" value="Chromosome"/>
</dbReference>
<dbReference type="AlphaFoldDB" id="A0A6I6K0Z9"/>
<evidence type="ECO:0000256" key="3">
    <source>
        <dbReference type="ARBA" id="ARBA00043806"/>
    </source>
</evidence>
<dbReference type="EC" id="5.1.99.7" evidence="4"/>
<accession>A0A6I6K0Z9</accession>
<proteinExistence type="inferred from homology"/>
<dbReference type="Pfam" id="PF02152">
    <property type="entry name" value="FolB"/>
    <property type="match status" value="1"/>
</dbReference>
<evidence type="ECO:0000256" key="1">
    <source>
        <dbReference type="ARBA" id="ARBA00005708"/>
    </source>
</evidence>
<comment type="similarity">
    <text evidence="1">Belongs to the DHNA family.</text>
</comment>
<dbReference type="NCBIfam" id="TIGR00526">
    <property type="entry name" value="folB_dom"/>
    <property type="match status" value="1"/>
</dbReference>
<dbReference type="EMBL" id="CP046401">
    <property type="protein sequence ID" value="QGY43584.1"/>
    <property type="molecule type" value="Genomic_DNA"/>
</dbReference>
<dbReference type="InterPro" id="IPR006156">
    <property type="entry name" value="Dihydroneopterin_aldolase"/>
</dbReference>
<dbReference type="PANTHER" id="PTHR42844:SF10">
    <property type="entry name" value="DIHYDRONEOPTERIN TRIPHOSPHATE 2'-EPIMERASE"/>
    <property type="match status" value="1"/>
</dbReference>
<dbReference type="RefSeq" id="WP_158864858.1">
    <property type="nucleotide sequence ID" value="NZ_CP046401.1"/>
</dbReference>
<dbReference type="GO" id="GO:0004150">
    <property type="term" value="F:dihydroneopterin aldolase activity"/>
    <property type="evidence" value="ECO:0007669"/>
    <property type="project" value="InterPro"/>
</dbReference>
<comment type="catalytic activity">
    <reaction evidence="3">
        <text>7,8-dihydroneopterin 3'-triphosphate = 7,8-dihydromonapterin 3'-triphosphate</text>
        <dbReference type="Rhea" id="RHEA:28346"/>
        <dbReference type="ChEBI" id="CHEBI:58462"/>
        <dbReference type="ChEBI" id="CHEBI:61186"/>
        <dbReference type="EC" id="5.1.99.7"/>
    </reaction>
</comment>
<evidence type="ECO:0000256" key="2">
    <source>
        <dbReference type="ARBA" id="ARBA00023235"/>
    </source>
</evidence>
<dbReference type="GO" id="GO:0006760">
    <property type="term" value="P:folic acid-containing compound metabolic process"/>
    <property type="evidence" value="ECO:0007669"/>
    <property type="project" value="InterPro"/>
</dbReference>
<dbReference type="KEGG" id="mcos:GM418_07895"/>
<evidence type="ECO:0000313" key="8">
    <source>
        <dbReference type="EMBL" id="QGY43584.1"/>
    </source>
</evidence>